<keyword evidence="2" id="KW-1185">Reference proteome</keyword>
<dbReference type="PANTHER" id="PTHR47003:SF2">
    <property type="entry name" value="OS01G0970900 PROTEIN"/>
    <property type="match status" value="1"/>
</dbReference>
<gene>
    <name evidence="1" type="ORF">RJ641_005027</name>
</gene>
<dbReference type="PANTHER" id="PTHR47003">
    <property type="entry name" value="OS01G0970900 PROTEIN"/>
    <property type="match status" value="1"/>
</dbReference>
<dbReference type="GO" id="GO:0008380">
    <property type="term" value="P:RNA splicing"/>
    <property type="evidence" value="ECO:0007669"/>
    <property type="project" value="InterPro"/>
</dbReference>
<dbReference type="Proteomes" id="UP001370490">
    <property type="component" value="Unassembled WGS sequence"/>
</dbReference>
<proteinExistence type="predicted"/>
<dbReference type="EMBL" id="JBAMMX010000013">
    <property type="protein sequence ID" value="KAK6928822.1"/>
    <property type="molecule type" value="Genomic_DNA"/>
</dbReference>
<organism evidence="1 2">
    <name type="scientific">Dillenia turbinata</name>
    <dbReference type="NCBI Taxonomy" id="194707"/>
    <lineage>
        <taxon>Eukaryota</taxon>
        <taxon>Viridiplantae</taxon>
        <taxon>Streptophyta</taxon>
        <taxon>Embryophyta</taxon>
        <taxon>Tracheophyta</taxon>
        <taxon>Spermatophyta</taxon>
        <taxon>Magnoliopsida</taxon>
        <taxon>eudicotyledons</taxon>
        <taxon>Gunneridae</taxon>
        <taxon>Pentapetalae</taxon>
        <taxon>Dilleniales</taxon>
        <taxon>Dilleniaceae</taxon>
        <taxon>Dillenia</taxon>
    </lineage>
</organism>
<reference evidence="1 2" key="1">
    <citation type="submission" date="2023-12" db="EMBL/GenBank/DDBJ databases">
        <title>A high-quality genome assembly for Dillenia turbinata (Dilleniales).</title>
        <authorList>
            <person name="Chanderbali A."/>
        </authorList>
    </citation>
    <scope>NUCLEOTIDE SEQUENCE [LARGE SCALE GENOMIC DNA]</scope>
    <source>
        <strain evidence="1">LSX21</strain>
        <tissue evidence="1">Leaf</tissue>
    </source>
</reference>
<protein>
    <submittedName>
        <fullName evidence="1">Uncharacterized protein</fullName>
    </submittedName>
</protein>
<comment type="caution">
    <text evidence="1">The sequence shown here is derived from an EMBL/GenBank/DDBJ whole genome shotgun (WGS) entry which is preliminary data.</text>
</comment>
<dbReference type="Gene3D" id="1.25.40.10">
    <property type="entry name" value="Tetratricopeptide repeat domain"/>
    <property type="match status" value="1"/>
</dbReference>
<evidence type="ECO:0000313" key="1">
    <source>
        <dbReference type="EMBL" id="KAK6928822.1"/>
    </source>
</evidence>
<evidence type="ECO:0000313" key="2">
    <source>
        <dbReference type="Proteomes" id="UP001370490"/>
    </source>
</evidence>
<name>A0AAN8VG92_9MAGN</name>
<dbReference type="AlphaFoldDB" id="A0AAN8VG92"/>
<accession>A0AAN8VG92</accession>
<dbReference type="InterPro" id="IPR044578">
    <property type="entry name" value="BIR6-like"/>
</dbReference>
<sequence>MGPDSPKTQNSPITRTPSEQFFLIAQNLSPIALYIADSLRKHRHWGPEIVADLNKLRRVTPDLVAEVLKTQIDNMICSKFFHWAGKQKGYRHTFASYNAFAYCLNRTNQFTAVDQVPELMSMQGKPPTEKQFEILIRMHCDSNRGLRIYYVYEKMKNFGVKPRTFLYDRIMDALVKTGHRFGIVRV</sequence>
<dbReference type="InterPro" id="IPR011990">
    <property type="entry name" value="TPR-like_helical_dom_sf"/>
</dbReference>